<feature type="region of interest" description="Disordered" evidence="1">
    <location>
        <begin position="530"/>
        <end position="645"/>
    </location>
</feature>
<feature type="compositionally biased region" description="Polar residues" evidence="1">
    <location>
        <begin position="532"/>
        <end position="554"/>
    </location>
</feature>
<organism evidence="2">
    <name type="scientific">Sulfitobacter litoralis</name>
    <dbReference type="NCBI Taxonomy" id="335975"/>
    <lineage>
        <taxon>Bacteria</taxon>
        <taxon>Pseudomonadati</taxon>
        <taxon>Pseudomonadota</taxon>
        <taxon>Alphaproteobacteria</taxon>
        <taxon>Rhodobacterales</taxon>
        <taxon>Roseobacteraceae</taxon>
        <taxon>Sulfitobacter</taxon>
    </lineage>
</organism>
<evidence type="ECO:0008006" key="3">
    <source>
        <dbReference type="Google" id="ProtNLM"/>
    </source>
</evidence>
<evidence type="ECO:0000256" key="1">
    <source>
        <dbReference type="SAM" id="MobiDB-lite"/>
    </source>
</evidence>
<dbReference type="Gene3D" id="2.170.16.10">
    <property type="entry name" value="Hedgehog/Intein (Hint) domain"/>
    <property type="match status" value="1"/>
</dbReference>
<feature type="compositionally biased region" description="Gly residues" evidence="1">
    <location>
        <begin position="612"/>
        <end position="642"/>
    </location>
</feature>
<dbReference type="EMBL" id="DRFN01000017">
    <property type="protein sequence ID" value="HDZ51447.1"/>
    <property type="molecule type" value="Genomic_DNA"/>
</dbReference>
<dbReference type="Proteomes" id="UP000885704">
    <property type="component" value="Unassembled WGS sequence"/>
</dbReference>
<dbReference type="SUPFAM" id="SSF51294">
    <property type="entry name" value="Hedgehog/intein (Hint) domain"/>
    <property type="match status" value="1"/>
</dbReference>
<dbReference type="AlphaFoldDB" id="A0A7V1BDV2"/>
<accession>A0A7V1BDV2</accession>
<gene>
    <name evidence="2" type="ORF">ENH63_06590</name>
</gene>
<dbReference type="RefSeq" id="WP_273052815.1">
    <property type="nucleotide sequence ID" value="NZ_DRFN01000017.1"/>
</dbReference>
<sequence>MTASVGAIAVSGAFAANAQTGALKTDAITKSGKERTTSETAELYTSTISYLMETIEKDIRNDAGLAVITALRSGQISQLPSMDATTLGLIEALGIRAVVVDADPAPDVQDERIVVYVSDENMRQNISRSDIEAEAKRNEYNGIMRIQNGRVIGPEGEFELPDNMPGGVPTAAVGAFMGISGNDKVTSGGNGSVEVRTLACEAGYYGTGRVFEYEISRTTDLGGTTTDITEADADRRLISENCSPEYVQPTRYFDICTADDGSAGQALYEADQYVRQSASNPFETEVWIDKANRTGPIGESECLTGDRISDAQDFLVTGGGTAPRELDLKTAADASDIGSGPNTVPADLSGKAEYTIPFLPNSESEFQYTRSCAAEYGSVTIPGGFRGADVFIGDTNYFRDYNRRETYFSDNPAEYILNYDLVRDPNPYGHPSKGRGTIDTAYGSAPSGDGWYKGFENCERELTHDEREDRTLACASGYPSHPNGSYSQGRDGEGFYTQRPGGSPSLDTIVWQPWYETGNSCYYTDVERTTESRTVPTTSGGQDCDQPQTRTRVVTTDYFYSGGSNSSTNYDPNWTNNGGPTNCVAPPPPPTSGGGGGGQSADASCGCSDSGDGPGTPGYGGGTTGASSGNSGGGGGGDGGGCFAPDTPVTMADGTTKPICEVEIGDEIAEGGIVLVLGDFYVNDVYHLEGVRVTASHVVKNDKGWTRVKDDPRAIAELPRWQRTCNLITSNNRMICGGILFADQTEFGGVFLEDMMAMDEGKRLDEMNAETVQRQVA</sequence>
<proteinExistence type="predicted"/>
<evidence type="ECO:0000313" key="2">
    <source>
        <dbReference type="EMBL" id="HDZ51447.1"/>
    </source>
</evidence>
<protein>
    <recommendedName>
        <fullName evidence="3">Hint domain-containing protein</fullName>
    </recommendedName>
</protein>
<comment type="caution">
    <text evidence="2">The sequence shown here is derived from an EMBL/GenBank/DDBJ whole genome shotgun (WGS) entry which is preliminary data.</text>
</comment>
<reference evidence="2" key="1">
    <citation type="journal article" date="2020" name="mSystems">
        <title>Genome- and Community-Level Interaction Insights into Carbon Utilization and Element Cycling Functions of Hydrothermarchaeota in Hydrothermal Sediment.</title>
        <authorList>
            <person name="Zhou Z."/>
            <person name="Liu Y."/>
            <person name="Xu W."/>
            <person name="Pan J."/>
            <person name="Luo Z.H."/>
            <person name="Li M."/>
        </authorList>
    </citation>
    <scope>NUCLEOTIDE SEQUENCE [LARGE SCALE GENOMIC DNA]</scope>
    <source>
        <strain evidence="2">HyVt-323</strain>
    </source>
</reference>
<feature type="compositionally biased region" description="Polar residues" evidence="1">
    <location>
        <begin position="562"/>
        <end position="580"/>
    </location>
</feature>
<name>A0A7V1BDV2_9RHOB</name>
<feature type="region of interest" description="Disordered" evidence="1">
    <location>
        <begin position="476"/>
        <end position="500"/>
    </location>
</feature>
<feature type="compositionally biased region" description="Low complexity" evidence="1">
    <location>
        <begin position="600"/>
        <end position="611"/>
    </location>
</feature>
<dbReference type="InterPro" id="IPR036844">
    <property type="entry name" value="Hint_dom_sf"/>
</dbReference>